<organism evidence="1 2">
    <name type="scientific">Caproiciproducens galactitolivorans</name>
    <dbReference type="NCBI Taxonomy" id="642589"/>
    <lineage>
        <taxon>Bacteria</taxon>
        <taxon>Bacillati</taxon>
        <taxon>Bacillota</taxon>
        <taxon>Clostridia</taxon>
        <taxon>Eubacteriales</taxon>
        <taxon>Acutalibacteraceae</taxon>
        <taxon>Caproiciproducens</taxon>
    </lineage>
</organism>
<dbReference type="PIRSF" id="PIRSF011570">
    <property type="entry name" value="SpoVAD"/>
    <property type="match status" value="1"/>
</dbReference>
<gene>
    <name evidence="1" type="primary">spoVAD</name>
    <name evidence="1" type="ORF">CAGA_15790</name>
</gene>
<dbReference type="RefSeq" id="WP_135659546.1">
    <property type="nucleotide sequence ID" value="NZ_JAJUFJ010000005.1"/>
</dbReference>
<dbReference type="InterPro" id="IPR010894">
    <property type="entry name" value="SpoVAD"/>
</dbReference>
<name>A0A4Z0YHJ1_9FIRM</name>
<dbReference type="InterPro" id="IPR038369">
    <property type="entry name" value="SpoVAD_sf"/>
</dbReference>
<comment type="caution">
    <text evidence="1">The sequence shown here is derived from an EMBL/GenBank/DDBJ whole genome shotgun (WGS) entry which is preliminary data.</text>
</comment>
<proteinExistence type="predicted"/>
<keyword evidence="2" id="KW-1185">Reference proteome</keyword>
<dbReference type="OrthoDB" id="9770068at2"/>
<dbReference type="NCBIfam" id="TIGR02845">
    <property type="entry name" value="spore_V_AD"/>
    <property type="match status" value="1"/>
</dbReference>
<dbReference type="EMBL" id="SRMQ01000006">
    <property type="protein sequence ID" value="TGJ76372.1"/>
    <property type="molecule type" value="Genomic_DNA"/>
</dbReference>
<evidence type="ECO:0000313" key="2">
    <source>
        <dbReference type="Proteomes" id="UP000297714"/>
    </source>
</evidence>
<dbReference type="Proteomes" id="UP000297714">
    <property type="component" value="Unassembled WGS sequence"/>
</dbReference>
<dbReference type="GO" id="GO:0016746">
    <property type="term" value="F:acyltransferase activity"/>
    <property type="evidence" value="ECO:0007669"/>
    <property type="project" value="InterPro"/>
</dbReference>
<reference evidence="1 2" key="1">
    <citation type="submission" date="2019-04" db="EMBL/GenBank/DDBJ databases">
        <authorList>
            <person name="Poehlein A."/>
            <person name="Bengelsdorf F.R."/>
            <person name="Duerre P."/>
            <person name="Daniel R."/>
        </authorList>
    </citation>
    <scope>NUCLEOTIDE SEQUENCE [LARGE SCALE GENOMIC DNA]</scope>
    <source>
        <strain evidence="1 2">BS-1</strain>
    </source>
</reference>
<sequence length="339" mass="36048">MPTRIGKYTLELNKKPVILGYAAVVGKKEGEGPLGEYFDQCHNDTKLGESTWEKAESRLQNEAVLLALNKAGLKNTDIDCIFAGDLLNQCISSTFGLRGLNIPFLGQYGACSTMAQTLAIASVFTESGAAENTVAVTSSHFCSAERQFRFPLEYGGQRTPTAQWTATAAGAMVIGSPEKKQEGQITVEALSFGRITDLGIKDAANMGAAMAPSAAQTLTDYFHDTGDSPADYDVILTGDLGQVGSNLLQQILMKDSIDISAVHNDCGLMIYDRKKQDVHAGGSGCGCSAAVLCSYIMRQMLEGKLHKVLFLGTGALMSPTSSQQGESIPGVAHLVYLKA</sequence>
<dbReference type="NCBIfam" id="NF006160">
    <property type="entry name" value="PRK08304.1"/>
    <property type="match status" value="1"/>
</dbReference>
<dbReference type="InterPro" id="IPR016039">
    <property type="entry name" value="Thiolase-like"/>
</dbReference>
<dbReference type="Pfam" id="PF07451">
    <property type="entry name" value="SpoVAD"/>
    <property type="match status" value="1"/>
</dbReference>
<dbReference type="Gene3D" id="3.40.47.40">
    <property type="entry name" value="Stage V sporulation protein AD"/>
    <property type="match status" value="1"/>
</dbReference>
<protein>
    <submittedName>
        <fullName evidence="1">Stage V sporulation protein AD</fullName>
    </submittedName>
</protein>
<dbReference type="AlphaFoldDB" id="A0A4Z0YHJ1"/>
<accession>A0A4Z0YHJ1</accession>
<evidence type="ECO:0000313" key="1">
    <source>
        <dbReference type="EMBL" id="TGJ76372.1"/>
    </source>
</evidence>
<dbReference type="SUPFAM" id="SSF53901">
    <property type="entry name" value="Thiolase-like"/>
    <property type="match status" value="1"/>
</dbReference>